<proteinExistence type="inferred from homology"/>
<keyword evidence="5 8" id="KW-1133">Transmembrane helix</keyword>
<dbReference type="OrthoDB" id="10012212at2759"/>
<evidence type="ECO:0000256" key="1">
    <source>
        <dbReference type="ARBA" id="ARBA00004477"/>
    </source>
</evidence>
<dbReference type="STRING" id="983967.A0A1E4T7F0"/>
<feature type="region of interest" description="Disordered" evidence="7">
    <location>
        <begin position="148"/>
        <end position="189"/>
    </location>
</feature>
<keyword evidence="4" id="KW-0256">Endoplasmic reticulum</keyword>
<name>A0A1E4T7F0_9ASCO</name>
<dbReference type="InterPro" id="IPR008506">
    <property type="entry name" value="SND2/TMEM208"/>
</dbReference>
<reference evidence="10" key="1">
    <citation type="submission" date="2016-04" db="EMBL/GenBank/DDBJ databases">
        <title>Comparative genomics of biotechnologically important yeasts.</title>
        <authorList>
            <consortium name="DOE Joint Genome Institute"/>
            <person name="Riley R."/>
            <person name="Haridas S."/>
            <person name="Wolfe K.H."/>
            <person name="Lopes M.R."/>
            <person name="Hittinger C.T."/>
            <person name="Goker M."/>
            <person name="Salamov A."/>
            <person name="Wisecaver J."/>
            <person name="Long T.M."/>
            <person name="Aerts A.L."/>
            <person name="Barry K."/>
            <person name="Choi C."/>
            <person name="Clum A."/>
            <person name="Coughlan A.Y."/>
            <person name="Deshpande S."/>
            <person name="Douglass A.P."/>
            <person name="Hanson S.J."/>
            <person name="Klenk H.-P."/>
            <person name="Labutti K."/>
            <person name="Lapidus A."/>
            <person name="Lindquist E."/>
            <person name="Lipzen A."/>
            <person name="Meier-Kolthoff J.P."/>
            <person name="Ohm R.A."/>
            <person name="Otillar R.P."/>
            <person name="Pangilinan J."/>
            <person name="Peng Y."/>
            <person name="Rokas A."/>
            <person name="Rosa C.A."/>
            <person name="Scheuner C."/>
            <person name="Sibirny A.A."/>
            <person name="Slot J.C."/>
            <person name="Stielow J.B."/>
            <person name="Sun H."/>
            <person name="Kurtzman C.P."/>
            <person name="Blackwell M."/>
            <person name="Grigoriev I.V."/>
            <person name="Jeffries T.W."/>
        </authorList>
    </citation>
    <scope>NUCLEOTIDE SEQUENCE [LARGE SCALE GENOMIC DNA]</scope>
    <source>
        <strain evidence="10">NRRL YB-2248</strain>
    </source>
</reference>
<evidence type="ECO:0000256" key="3">
    <source>
        <dbReference type="ARBA" id="ARBA00022692"/>
    </source>
</evidence>
<feature type="transmembrane region" description="Helical" evidence="8">
    <location>
        <begin position="118"/>
        <end position="144"/>
    </location>
</feature>
<comment type="similarity">
    <text evidence="2">Belongs to the TMEM208 family.</text>
</comment>
<dbReference type="GO" id="GO:0005773">
    <property type="term" value="C:vacuole"/>
    <property type="evidence" value="ECO:0007669"/>
    <property type="project" value="GOC"/>
</dbReference>
<evidence type="ECO:0000256" key="2">
    <source>
        <dbReference type="ARBA" id="ARBA00009950"/>
    </source>
</evidence>
<keyword evidence="10" id="KW-1185">Reference proteome</keyword>
<protein>
    <submittedName>
        <fullName evidence="9">Uncharacterized protein</fullName>
    </submittedName>
</protein>
<evidence type="ECO:0000256" key="6">
    <source>
        <dbReference type="ARBA" id="ARBA00023136"/>
    </source>
</evidence>
<evidence type="ECO:0000256" key="8">
    <source>
        <dbReference type="SAM" id="Phobius"/>
    </source>
</evidence>
<gene>
    <name evidence="9" type="ORF">CANARDRAFT_192786</name>
</gene>
<evidence type="ECO:0000313" key="10">
    <source>
        <dbReference type="Proteomes" id="UP000094801"/>
    </source>
</evidence>
<evidence type="ECO:0000256" key="4">
    <source>
        <dbReference type="ARBA" id="ARBA00022824"/>
    </source>
</evidence>
<feature type="transmembrane region" description="Helical" evidence="8">
    <location>
        <begin position="94"/>
        <end position="112"/>
    </location>
</feature>
<evidence type="ECO:0000256" key="5">
    <source>
        <dbReference type="ARBA" id="ARBA00022989"/>
    </source>
</evidence>
<dbReference type="GO" id="GO:0006624">
    <property type="term" value="P:vacuolar protein processing"/>
    <property type="evidence" value="ECO:0007669"/>
    <property type="project" value="TreeGrafter"/>
</dbReference>
<comment type="subcellular location">
    <subcellularLocation>
        <location evidence="1">Endoplasmic reticulum membrane</location>
        <topology evidence="1">Multi-pass membrane protein</topology>
    </subcellularLocation>
</comment>
<accession>A0A1E4T7F0</accession>
<dbReference type="EMBL" id="KV453847">
    <property type="protein sequence ID" value="ODV87689.1"/>
    <property type="molecule type" value="Genomic_DNA"/>
</dbReference>
<dbReference type="GO" id="GO:0005789">
    <property type="term" value="C:endoplasmic reticulum membrane"/>
    <property type="evidence" value="ECO:0007669"/>
    <property type="project" value="UniProtKB-SubCell"/>
</dbReference>
<sequence>MAGASDKKQATANVKILKEIHTISLAINLITIIGIFIFHRPSTKKYYFIWSIPSILCQYILEKSGRPKYETNLQGYQILLKSGENLQQSGLTEYMFDVIYLTLICDLLMIILGSNKVWLLLLVIPGFAIFKLKWLFSMVLNMIWPSRRGGQKSNQQDDLVNGGGNGEPVKSKRQAKLEARNGKQKVRYR</sequence>
<keyword evidence="3 8" id="KW-0812">Transmembrane</keyword>
<feature type="transmembrane region" description="Helical" evidence="8">
    <location>
        <begin position="20"/>
        <end position="39"/>
    </location>
</feature>
<dbReference type="PANTHER" id="PTHR13505">
    <property type="entry name" value="TRANSMEMBRANE PROTEIN 208"/>
    <property type="match status" value="1"/>
</dbReference>
<organism evidence="9 10">
    <name type="scientific">[Candida] arabinofermentans NRRL YB-2248</name>
    <dbReference type="NCBI Taxonomy" id="983967"/>
    <lineage>
        <taxon>Eukaryota</taxon>
        <taxon>Fungi</taxon>
        <taxon>Dikarya</taxon>
        <taxon>Ascomycota</taxon>
        <taxon>Saccharomycotina</taxon>
        <taxon>Pichiomycetes</taxon>
        <taxon>Pichiales</taxon>
        <taxon>Pichiaceae</taxon>
        <taxon>Ogataea</taxon>
        <taxon>Ogataea/Candida clade</taxon>
    </lineage>
</organism>
<dbReference type="Pfam" id="PF05620">
    <property type="entry name" value="TMEM208_SND2"/>
    <property type="match status" value="1"/>
</dbReference>
<keyword evidence="6 8" id="KW-0472">Membrane</keyword>
<dbReference type="PANTHER" id="PTHR13505:SF7">
    <property type="entry name" value="TRANSMEMBRANE PROTEIN 208"/>
    <property type="match status" value="1"/>
</dbReference>
<dbReference type="Proteomes" id="UP000094801">
    <property type="component" value="Unassembled WGS sequence"/>
</dbReference>
<evidence type="ECO:0000313" key="9">
    <source>
        <dbReference type="EMBL" id="ODV87689.1"/>
    </source>
</evidence>
<evidence type="ECO:0000256" key="7">
    <source>
        <dbReference type="SAM" id="MobiDB-lite"/>
    </source>
</evidence>
<dbReference type="AlphaFoldDB" id="A0A1E4T7F0"/>